<comment type="caution">
    <text evidence="2">The sequence shown here is derived from an EMBL/GenBank/DDBJ whole genome shotgun (WGS) entry which is preliminary data.</text>
</comment>
<gene>
    <name evidence="2" type="ORF">ELH98_10435</name>
</gene>
<dbReference type="RefSeq" id="WP_130762946.1">
    <property type="nucleotide sequence ID" value="NZ_SIOX01000001.1"/>
</dbReference>
<accession>A0ABY1X8A1</accession>
<dbReference type="Proteomes" id="UP000291659">
    <property type="component" value="Unassembled WGS sequence"/>
</dbReference>
<evidence type="ECO:0000313" key="2">
    <source>
        <dbReference type="EMBL" id="TAX81442.1"/>
    </source>
</evidence>
<name>A0ABY1X8A1_9HYPH</name>
<evidence type="ECO:0000259" key="1">
    <source>
        <dbReference type="Pfam" id="PF06527"/>
    </source>
</evidence>
<sequence length="480" mass="54369">MPVNRDLPFSQWRLRPQQGEPSYGYFARLVADEGHSSLKIYATEIGINGRNPVPEEMLHVLQQLPLTAEEHERLRRATPLAVDSFHQIGSERLRPKQLSYRRRRFCPHCLADAPYHRIQWDVVAASHCPIHGKRLISEVGGKPLKWWWPHFDVSPDGDELIDRTAAAPDRPLPFHEMLRSRLEFGQREEGWTAAHNLYDLIEASLFYARFTCDGKPAKAKSNSAPDIEAGFAVVSAAHGERVDWFSAWYETVIPADVRRRGFEVSTGWSFMPREATYRASNPLWDALEAAQYEGFARVGTLSRKFSNHDPARTDRTLREAAEELGLPPKGLGPFIKSLNLLPNSKWNGDAHSIDSATFDKIRALVDDLITLPQTKVITGISGTEFRRLAKAGYVREFQHMPVGGVAGPRYFAKEVCQLIERIRLSASEPIEEDMVSIQTHCRKNGFLIGQVVLEVLSTKRYLTALHPLRTGIRALLLRQP</sequence>
<proteinExistence type="predicted"/>
<dbReference type="Pfam" id="PF06527">
    <property type="entry name" value="TniQ"/>
    <property type="match status" value="1"/>
</dbReference>
<dbReference type="InterPro" id="IPR009492">
    <property type="entry name" value="TniQ"/>
</dbReference>
<organism evidence="2 3">
    <name type="scientific">Rhizobium ruizarguesonis</name>
    <dbReference type="NCBI Taxonomy" id="2081791"/>
    <lineage>
        <taxon>Bacteria</taxon>
        <taxon>Pseudomonadati</taxon>
        <taxon>Pseudomonadota</taxon>
        <taxon>Alphaproteobacteria</taxon>
        <taxon>Hyphomicrobiales</taxon>
        <taxon>Rhizobiaceae</taxon>
        <taxon>Rhizobium/Agrobacterium group</taxon>
        <taxon>Rhizobium</taxon>
    </lineage>
</organism>
<dbReference type="EMBL" id="SIOX01000001">
    <property type="protein sequence ID" value="TAX81442.1"/>
    <property type="molecule type" value="Genomic_DNA"/>
</dbReference>
<reference evidence="2 3" key="1">
    <citation type="submission" date="2019-02" db="EMBL/GenBank/DDBJ databases">
        <title>The genomic architecture of introgression among sibling species of bacteria.</title>
        <authorList>
            <person name="Cavassim M.I.A."/>
            <person name="Moeskjaer S."/>
            <person name="Moslemi C."/>
            <person name="Fields B."/>
            <person name="Bachmann A."/>
            <person name="Vilhjalmsson B."/>
            <person name="Schierup M.H."/>
            <person name="Young J.P.W."/>
            <person name="Andersen S.U."/>
        </authorList>
    </citation>
    <scope>NUCLEOTIDE SEQUENCE [LARGE SCALE GENOMIC DNA]</scope>
    <source>
        <strain evidence="2 3">SM141A</strain>
    </source>
</reference>
<evidence type="ECO:0000313" key="3">
    <source>
        <dbReference type="Proteomes" id="UP000291659"/>
    </source>
</evidence>
<keyword evidence="3" id="KW-1185">Reference proteome</keyword>
<feature type="domain" description="TniQ" evidence="1">
    <location>
        <begin position="12"/>
        <end position="135"/>
    </location>
</feature>
<protein>
    <recommendedName>
        <fullName evidence="1">TniQ domain-containing protein</fullName>
    </recommendedName>
</protein>